<accession>A0A6I6NCX6</accession>
<dbReference type="GO" id="GO:0005737">
    <property type="term" value="C:cytoplasm"/>
    <property type="evidence" value="ECO:0007669"/>
    <property type="project" value="TreeGrafter"/>
</dbReference>
<dbReference type="Gene3D" id="3.40.50.300">
    <property type="entry name" value="P-loop containing nucleotide triphosphate hydrolases"/>
    <property type="match status" value="1"/>
</dbReference>
<dbReference type="Gene3D" id="1.25.40.10">
    <property type="entry name" value="Tetratricopeptide repeat domain"/>
    <property type="match status" value="1"/>
</dbReference>
<evidence type="ECO:0000256" key="3">
    <source>
        <dbReference type="SAM" id="MobiDB-lite"/>
    </source>
</evidence>
<dbReference type="GO" id="GO:0005524">
    <property type="term" value="F:ATP binding"/>
    <property type="evidence" value="ECO:0007669"/>
    <property type="project" value="UniProtKB-KW"/>
</dbReference>
<protein>
    <submittedName>
        <fullName evidence="5">AAA family ATPase</fullName>
    </submittedName>
</protein>
<dbReference type="InterPro" id="IPR011990">
    <property type="entry name" value="TPR-like_helical_dom_sf"/>
</dbReference>
<dbReference type="InterPro" id="IPR036388">
    <property type="entry name" value="WH-like_DNA-bd_sf"/>
</dbReference>
<proteinExistence type="predicted"/>
<keyword evidence="2" id="KW-0067">ATP-binding</keyword>
<dbReference type="RefSeq" id="WP_158929495.1">
    <property type="nucleotide sequence ID" value="NZ_CP047020.1"/>
</dbReference>
<dbReference type="GO" id="GO:0004016">
    <property type="term" value="F:adenylate cyclase activity"/>
    <property type="evidence" value="ECO:0007669"/>
    <property type="project" value="TreeGrafter"/>
</dbReference>
<feature type="domain" description="HTH luxR-type" evidence="4">
    <location>
        <begin position="864"/>
        <end position="929"/>
    </location>
</feature>
<dbReference type="PANTHER" id="PTHR16305:SF35">
    <property type="entry name" value="TRANSCRIPTIONAL ACTIVATOR DOMAIN"/>
    <property type="match status" value="1"/>
</dbReference>
<dbReference type="CDD" id="cd06170">
    <property type="entry name" value="LuxR_C_like"/>
    <property type="match status" value="1"/>
</dbReference>
<dbReference type="InterPro" id="IPR000792">
    <property type="entry name" value="Tscrpt_reg_LuxR_C"/>
</dbReference>
<evidence type="ECO:0000256" key="1">
    <source>
        <dbReference type="ARBA" id="ARBA00022741"/>
    </source>
</evidence>
<evidence type="ECO:0000313" key="5">
    <source>
        <dbReference type="EMBL" id="QHA09264.1"/>
    </source>
</evidence>
<dbReference type="InterPro" id="IPR041664">
    <property type="entry name" value="AAA_16"/>
</dbReference>
<dbReference type="PANTHER" id="PTHR16305">
    <property type="entry name" value="TESTICULAR SOLUBLE ADENYLYL CYCLASE"/>
    <property type="match status" value="1"/>
</dbReference>
<keyword evidence="1" id="KW-0547">Nucleotide-binding</keyword>
<evidence type="ECO:0000259" key="4">
    <source>
        <dbReference type="PROSITE" id="PS50043"/>
    </source>
</evidence>
<sequence>MDVGGLGTRTRNILGRSRELAWIGRLVDSADGADTKVLVLTGEPGSGKSTLLDHATAEAVARGRRVLRIRGSEGEQGLCLAGAHQLLCPVLDEADRLPVRQRDALHHAFGTAGSDAQRTPDPLMLRTGVLALLTEAATDRPVLVIVDDAQWLDVESLDVLAFVARRLEDARIALLLAARDEAVPPRFDRDFPHLAMGPLERAAAGLLLDEQPRPPRGKARAQIIEQAAGNPLALIELARAWAKERGRRGSGTADSTPLTARLERLFAAGLPGLPQETRRALLLTAAAGAARLSDVLHAAPWLGDPEVWRPAEQAGLVRVENGDARLRHPLVRCAILQAASFADRREAHLLLATALAHEPDRRAWHLASAALGPDDEVADALAASAERSRRRGGYAAAATALERAADLTPDSACRAERLLAAAASAMYAGHPQRVGEIAARVAALTDDPYPLAEASLCRGWSLIVTLRHEDALGFLLPVAASMATSAPAVALDALGTAATPAYQSGDPFHRAELRRVAALITGQPDRGDRLWARAVVHPFTEREETLTHLHHVVDTLWDRAVSDIELLGDLTLLGATAWILDETDLAVRLLRQAMERNRATATPGTHCLITQTLALALFDRGAWTAARTTAEEAFGEATEAGADLVSVGALILQATLCAARGDHTGARERAAGAVRGIDLSASRNLHVRHSHALGLAALAAGDHATAYEHLRRVFTQDPHPAPVHHHASLYCVADLAAAAVRVGRTDDARAVLRAAEDILGTAPRSARLAAIVHRASALLREPDAAEPHFRAALADPASAQWPFEHALTQLDFGQWLRRRRQSAKARPLLAGALEIFERLDARPWIERATAELRAAGVAVAAAGAPADVGDLTPQELRIARLAAQGLTNRDIGARLLLSPRTVGFHLHKVFPKLGITGRAQLRDVLDRYGDGPREGKLSEPVTVARPGSPEA</sequence>
<evidence type="ECO:0000256" key="2">
    <source>
        <dbReference type="ARBA" id="ARBA00022840"/>
    </source>
</evidence>
<dbReference type="Pfam" id="PF00196">
    <property type="entry name" value="GerE"/>
    <property type="match status" value="1"/>
</dbReference>
<dbReference type="AlphaFoldDB" id="A0A6I6NCX6"/>
<dbReference type="PROSITE" id="PS50043">
    <property type="entry name" value="HTH_LUXR_2"/>
    <property type="match status" value="1"/>
</dbReference>
<dbReference type="Pfam" id="PF13191">
    <property type="entry name" value="AAA_16"/>
    <property type="match status" value="1"/>
</dbReference>
<feature type="region of interest" description="Disordered" evidence="3">
    <location>
        <begin position="929"/>
        <end position="951"/>
    </location>
</feature>
<dbReference type="SUPFAM" id="SSF46894">
    <property type="entry name" value="C-terminal effector domain of the bipartite response regulators"/>
    <property type="match status" value="1"/>
</dbReference>
<dbReference type="GO" id="GO:0003677">
    <property type="term" value="F:DNA binding"/>
    <property type="evidence" value="ECO:0007669"/>
    <property type="project" value="InterPro"/>
</dbReference>
<dbReference type="GO" id="GO:0006355">
    <property type="term" value="P:regulation of DNA-templated transcription"/>
    <property type="evidence" value="ECO:0007669"/>
    <property type="project" value="InterPro"/>
</dbReference>
<dbReference type="SMART" id="SM00421">
    <property type="entry name" value="HTH_LUXR"/>
    <property type="match status" value="1"/>
</dbReference>
<dbReference type="EMBL" id="CP047020">
    <property type="protein sequence ID" value="QHA09264.1"/>
    <property type="molecule type" value="Genomic_DNA"/>
</dbReference>
<dbReference type="InterPro" id="IPR027417">
    <property type="entry name" value="P-loop_NTPase"/>
</dbReference>
<dbReference type="Proteomes" id="UP000436138">
    <property type="component" value="Chromosome"/>
</dbReference>
<dbReference type="Gene3D" id="1.10.10.10">
    <property type="entry name" value="Winged helix-like DNA-binding domain superfamily/Winged helix DNA-binding domain"/>
    <property type="match status" value="1"/>
</dbReference>
<evidence type="ECO:0000313" key="6">
    <source>
        <dbReference type="Proteomes" id="UP000436138"/>
    </source>
</evidence>
<dbReference type="InterPro" id="IPR016032">
    <property type="entry name" value="Sig_transdc_resp-reg_C-effctor"/>
</dbReference>
<dbReference type="KEGG" id="sbro:GQF42_44260"/>
<organism evidence="5 6">
    <name type="scientific">Streptomyces broussonetiae</name>
    <dbReference type="NCBI Taxonomy" id="2686304"/>
    <lineage>
        <taxon>Bacteria</taxon>
        <taxon>Bacillati</taxon>
        <taxon>Actinomycetota</taxon>
        <taxon>Actinomycetes</taxon>
        <taxon>Kitasatosporales</taxon>
        <taxon>Streptomycetaceae</taxon>
        <taxon>Streptomyces</taxon>
    </lineage>
</organism>
<dbReference type="SUPFAM" id="SSF52540">
    <property type="entry name" value="P-loop containing nucleoside triphosphate hydrolases"/>
    <property type="match status" value="1"/>
</dbReference>
<dbReference type="SUPFAM" id="SSF48452">
    <property type="entry name" value="TPR-like"/>
    <property type="match status" value="2"/>
</dbReference>
<keyword evidence="6" id="KW-1185">Reference proteome</keyword>
<name>A0A6I6NCX6_9ACTN</name>
<dbReference type="PRINTS" id="PR00038">
    <property type="entry name" value="HTHLUXR"/>
</dbReference>
<gene>
    <name evidence="5" type="ORF">GQF42_44260</name>
</gene>
<reference evidence="5 6" key="1">
    <citation type="submission" date="2019-12" db="EMBL/GenBank/DDBJ databases">
        <title>Streptomyces sp. strain T44 isolated from rhizosphere soil of Broussonetia papyrifera.</title>
        <authorList>
            <person name="Mo P."/>
        </authorList>
    </citation>
    <scope>NUCLEOTIDE SEQUENCE [LARGE SCALE GENOMIC DNA]</scope>
    <source>
        <strain evidence="5 6">T44</strain>
    </source>
</reference>